<accession>A0A5C3FEA0</accession>
<sequence>MSAEVKEEGISSLGSNWCSRYSPFSPPDDVLMSGAACKGQGLLLVISKGSCSQLVRFLSSAPGMRSAAIWDPEFFLPAI</sequence>
<name>A0A5C3FEA0_9BASI</name>
<dbReference type="EMBL" id="OOIP01000030">
    <property type="protein sequence ID" value="SPO41679.1"/>
    <property type="molecule type" value="Genomic_DNA"/>
</dbReference>
<protein>
    <submittedName>
        <fullName evidence="2">Uncharacterized protein</fullName>
    </submittedName>
</protein>
<gene>
    <name evidence="2" type="ORF">PSFLO_07161</name>
</gene>
<keyword evidence="3" id="KW-1185">Reference proteome</keyword>
<reference evidence="2 3" key="1">
    <citation type="submission" date="2018-03" db="EMBL/GenBank/DDBJ databases">
        <authorList>
            <person name="Guldener U."/>
        </authorList>
    </citation>
    <scope>NUCLEOTIDE SEQUENCE [LARGE SCALE GENOMIC DNA]</scope>
    <source>
        <strain evidence="2 3">DAOM196992</strain>
    </source>
</reference>
<organism evidence="2 3">
    <name type="scientific">Pseudozyma flocculosa</name>
    <dbReference type="NCBI Taxonomy" id="84751"/>
    <lineage>
        <taxon>Eukaryota</taxon>
        <taxon>Fungi</taxon>
        <taxon>Dikarya</taxon>
        <taxon>Basidiomycota</taxon>
        <taxon>Ustilaginomycotina</taxon>
        <taxon>Ustilaginomycetes</taxon>
        <taxon>Ustilaginales</taxon>
        <taxon>Ustilaginaceae</taxon>
        <taxon>Pseudozyma</taxon>
    </lineage>
</organism>
<evidence type="ECO:0000313" key="3">
    <source>
        <dbReference type="Proteomes" id="UP000323386"/>
    </source>
</evidence>
<evidence type="ECO:0000256" key="1">
    <source>
        <dbReference type="SAM" id="MobiDB-lite"/>
    </source>
</evidence>
<proteinExistence type="predicted"/>
<dbReference type="AlphaFoldDB" id="A0A5C3FEA0"/>
<evidence type="ECO:0000313" key="2">
    <source>
        <dbReference type="EMBL" id="SPO41679.1"/>
    </source>
</evidence>
<feature type="region of interest" description="Disordered" evidence="1">
    <location>
        <begin position="1"/>
        <end position="21"/>
    </location>
</feature>
<dbReference type="Proteomes" id="UP000323386">
    <property type="component" value="Unassembled WGS sequence"/>
</dbReference>